<proteinExistence type="predicted"/>
<reference evidence="3 4" key="1">
    <citation type="submission" date="2024-09" db="EMBL/GenBank/DDBJ databases">
        <title>Itraconazole resistance in Madurella fahalii resulting from another homologue of gene encoding cytochrome P450 14-alpha sterol demethylase (CYP51).</title>
        <authorList>
            <person name="Yoshioka I."/>
            <person name="Fahal A.H."/>
            <person name="Kaneko S."/>
            <person name="Yaguchi T."/>
        </authorList>
    </citation>
    <scope>NUCLEOTIDE SEQUENCE [LARGE SCALE GENOMIC DNA]</scope>
    <source>
        <strain evidence="3 4">IFM 68171</strain>
    </source>
</reference>
<keyword evidence="2" id="KW-0472">Membrane</keyword>
<protein>
    <submittedName>
        <fullName evidence="3">Uncharacterized protein</fullName>
    </submittedName>
</protein>
<dbReference type="Proteomes" id="UP001628179">
    <property type="component" value="Unassembled WGS sequence"/>
</dbReference>
<sequence>MKASSLYIALGAAQLVACRPVSIVLREQSDVSDALSREFKHKNSADGIWPGPGSLPPLSKHQVPTAGSTRPGPGRIIYDPVAIQIDDIDVLELNNEFEPSGVPHRLERPTAESNDKLIVYLALAFLLVVVVMETGKTVFRRQGVIRLEDNPAEPPTSAQASSPPSVVIEDEKQRLPA</sequence>
<organism evidence="3 4">
    <name type="scientific">Madurella fahalii</name>
    <dbReference type="NCBI Taxonomy" id="1157608"/>
    <lineage>
        <taxon>Eukaryota</taxon>
        <taxon>Fungi</taxon>
        <taxon>Dikarya</taxon>
        <taxon>Ascomycota</taxon>
        <taxon>Pezizomycotina</taxon>
        <taxon>Sordariomycetes</taxon>
        <taxon>Sordariomycetidae</taxon>
        <taxon>Sordariales</taxon>
        <taxon>Sordariales incertae sedis</taxon>
        <taxon>Madurella</taxon>
    </lineage>
</organism>
<comment type="caution">
    <text evidence="3">The sequence shown here is derived from an EMBL/GenBank/DDBJ whole genome shotgun (WGS) entry which is preliminary data.</text>
</comment>
<gene>
    <name evidence="3" type="ORF">MFIFM68171_02014</name>
</gene>
<feature type="compositionally biased region" description="Low complexity" evidence="1">
    <location>
        <begin position="155"/>
        <end position="165"/>
    </location>
</feature>
<accession>A0ABQ0G294</accession>
<dbReference type="GeneID" id="98172759"/>
<keyword evidence="2" id="KW-1133">Transmembrane helix</keyword>
<feature type="region of interest" description="Disordered" evidence="1">
    <location>
        <begin position="149"/>
        <end position="177"/>
    </location>
</feature>
<evidence type="ECO:0000313" key="3">
    <source>
        <dbReference type="EMBL" id="GAB1311804.1"/>
    </source>
</evidence>
<dbReference type="RefSeq" id="XP_070913537.1">
    <property type="nucleotide sequence ID" value="XM_071057436.1"/>
</dbReference>
<dbReference type="EMBL" id="BAAFSV010000001">
    <property type="protein sequence ID" value="GAB1311804.1"/>
    <property type="molecule type" value="Genomic_DNA"/>
</dbReference>
<feature type="region of interest" description="Disordered" evidence="1">
    <location>
        <begin position="45"/>
        <end position="74"/>
    </location>
</feature>
<name>A0ABQ0G294_9PEZI</name>
<evidence type="ECO:0000313" key="4">
    <source>
        <dbReference type="Proteomes" id="UP001628179"/>
    </source>
</evidence>
<evidence type="ECO:0000256" key="2">
    <source>
        <dbReference type="SAM" id="Phobius"/>
    </source>
</evidence>
<feature type="transmembrane region" description="Helical" evidence="2">
    <location>
        <begin position="117"/>
        <end position="139"/>
    </location>
</feature>
<evidence type="ECO:0000256" key="1">
    <source>
        <dbReference type="SAM" id="MobiDB-lite"/>
    </source>
</evidence>
<keyword evidence="2" id="KW-0812">Transmembrane</keyword>
<keyword evidence="4" id="KW-1185">Reference proteome</keyword>